<keyword evidence="2" id="KW-1185">Reference proteome</keyword>
<dbReference type="Proteomes" id="UP000191680">
    <property type="component" value="Unassembled WGS sequence"/>
</dbReference>
<dbReference type="RefSeq" id="WP_080319153.1">
    <property type="nucleotide sequence ID" value="NZ_MTBC01000006.1"/>
</dbReference>
<organism evidence="1 2">
    <name type="scientific">Croceivirga radicis</name>
    <dbReference type="NCBI Taxonomy" id="1929488"/>
    <lineage>
        <taxon>Bacteria</taxon>
        <taxon>Pseudomonadati</taxon>
        <taxon>Bacteroidota</taxon>
        <taxon>Flavobacteriia</taxon>
        <taxon>Flavobacteriales</taxon>
        <taxon>Flavobacteriaceae</taxon>
        <taxon>Croceivirga</taxon>
    </lineage>
</organism>
<evidence type="ECO:0000313" key="2">
    <source>
        <dbReference type="Proteomes" id="UP000191680"/>
    </source>
</evidence>
<comment type="caution">
    <text evidence="1">The sequence shown here is derived from an EMBL/GenBank/DDBJ whole genome shotgun (WGS) entry which is preliminary data.</text>
</comment>
<dbReference type="InterPro" id="IPR032342">
    <property type="entry name" value="DUF4861"/>
</dbReference>
<reference evidence="1 2" key="1">
    <citation type="submission" date="2016-12" db="EMBL/GenBank/DDBJ databases">
        <authorList>
            <person name="Song W.-J."/>
            <person name="Kurnit D.M."/>
        </authorList>
    </citation>
    <scope>NUCLEOTIDE SEQUENCE [LARGE SCALE GENOMIC DNA]</scope>
    <source>
        <strain evidence="1 2">HSG9</strain>
    </source>
</reference>
<protein>
    <submittedName>
        <fullName evidence="1">DUF4861 domain-containing protein</fullName>
    </submittedName>
</protein>
<dbReference type="EMBL" id="MTBC01000006">
    <property type="protein sequence ID" value="OQD42451.1"/>
    <property type="molecule type" value="Genomic_DNA"/>
</dbReference>
<dbReference type="OrthoDB" id="846806at2"/>
<dbReference type="Pfam" id="PF16153">
    <property type="entry name" value="DUF4861"/>
    <property type="match status" value="1"/>
</dbReference>
<sequence>MKKIIVSSLLATLVLFSCKNQEKKETIDQEPVADQVVTQKGATYAELSTAEGGEWKGRVYEGGTSFKNVEELWVPQQHTDHSWYLRYEGPGWESSKVGYRLYLDWRNAIDIFGKVTDQMILDQVGQDNFDSYHEEQPWGQDILKVGKALGIGSYGQLVKDSVYHFQKVDSTYAKVFNGDSSSGVAILYKGWEVADAKTDLQVRLEIAPDSRLTRATLQPSTALNGLVTGIVKFDDVSLIKSDGEGDWAYIATYGEQTLVPDELGMVIFYKKSEVNAIVDGFYDHLIHFKPTTEGVTYYFGAAWVKEKDGITNEADFKTYLEEELAKLNG</sequence>
<dbReference type="AlphaFoldDB" id="A0A1V6LQI4"/>
<proteinExistence type="predicted"/>
<evidence type="ECO:0000313" key="1">
    <source>
        <dbReference type="EMBL" id="OQD42451.1"/>
    </source>
</evidence>
<gene>
    <name evidence="1" type="ORF">BUL40_10000</name>
</gene>
<accession>A0A1V6LQI4</accession>
<dbReference type="PROSITE" id="PS51257">
    <property type="entry name" value="PROKAR_LIPOPROTEIN"/>
    <property type="match status" value="1"/>
</dbReference>
<name>A0A1V6LQI4_9FLAO</name>